<dbReference type="PANTHER" id="PTHR42813">
    <property type="entry name" value="ZINC-TYPE ALCOHOL DEHYDROGENASE-LIKE"/>
    <property type="match status" value="1"/>
</dbReference>
<comment type="cofactor">
    <cofactor evidence="1 5">
        <name>Zn(2+)</name>
        <dbReference type="ChEBI" id="CHEBI:29105"/>
    </cofactor>
</comment>
<dbReference type="RefSeq" id="WP_089337894.1">
    <property type="nucleotide sequence ID" value="NZ_FZNO01000021.1"/>
</dbReference>
<dbReference type="Pfam" id="PF08240">
    <property type="entry name" value="ADH_N"/>
    <property type="match status" value="1"/>
</dbReference>
<reference evidence="8 9" key="1">
    <citation type="submission" date="2017-06" db="EMBL/GenBank/DDBJ databases">
        <authorList>
            <person name="Kim H.J."/>
            <person name="Triplett B.A."/>
        </authorList>
    </citation>
    <scope>NUCLEOTIDE SEQUENCE [LARGE SCALE GENOMIC DNA]</scope>
    <source>
        <strain evidence="8 9">DSM 44272</strain>
    </source>
</reference>
<dbReference type="GO" id="GO:0008270">
    <property type="term" value="F:zinc ion binding"/>
    <property type="evidence" value="ECO:0007669"/>
    <property type="project" value="InterPro"/>
</dbReference>
<keyword evidence="3 5" id="KW-0862">Zinc</keyword>
<feature type="domain" description="Alcohol dehydrogenase-like C-terminal" evidence="6">
    <location>
        <begin position="189"/>
        <end position="268"/>
    </location>
</feature>
<evidence type="ECO:0000256" key="3">
    <source>
        <dbReference type="ARBA" id="ARBA00022833"/>
    </source>
</evidence>
<dbReference type="InterPro" id="IPR011032">
    <property type="entry name" value="GroES-like_sf"/>
</dbReference>
<dbReference type="PANTHER" id="PTHR42813:SF2">
    <property type="entry name" value="DEHYDROGENASE, ZINC-CONTAINING, PUTATIVE (AFU_ORTHOLOGUE AFUA_2G02810)-RELATED"/>
    <property type="match status" value="1"/>
</dbReference>
<sequence>MRAVTWHGRADVQVETVPDPIIQEPTDVIVEITSSGICGSDLHLIEVMAPFMTVGDVMGHEPMGIVREVGAEVTAVKPGDRVVVPFNISCGTCWMCSQGLQSQCETTQNREQGFGASLFGYTKLYGQVPGGQAEYLRVPFGNTLPIKVPEGPADDRFVYLSDVLPTAWQAVQYAGIPQGGTVLVLGLGPIGDMAARIALHRGAGTVFGADVVPERLERARARGVTVIDSTAQADVVQAVRDATSGRGPDAVIDAVGMEAHGSPLATLAQKATALVPDAVMEKVMQVAGVDRLAALNTAIEAVRRGGTISLSGVYGGATDPLPLMRMFDKQIQLRMGQANVWRWVPDILPLLTDDDPLGVDTFATHHVPLAEATQAYMNFREKKQGHVKVLLKP</sequence>
<comment type="similarity">
    <text evidence="5">Belongs to the zinc-containing alcohol dehydrogenase family.</text>
</comment>
<feature type="domain" description="Alcohol dehydrogenase-like N-terminal" evidence="7">
    <location>
        <begin position="25"/>
        <end position="146"/>
    </location>
</feature>
<dbReference type="AlphaFoldDB" id="A0A238YQ36"/>
<dbReference type="SUPFAM" id="SSF50129">
    <property type="entry name" value="GroES-like"/>
    <property type="match status" value="1"/>
</dbReference>
<dbReference type="SUPFAM" id="SSF51735">
    <property type="entry name" value="NAD(P)-binding Rossmann-fold domains"/>
    <property type="match status" value="1"/>
</dbReference>
<evidence type="ECO:0000256" key="5">
    <source>
        <dbReference type="RuleBase" id="RU361277"/>
    </source>
</evidence>
<dbReference type="GO" id="GO:0016491">
    <property type="term" value="F:oxidoreductase activity"/>
    <property type="evidence" value="ECO:0007669"/>
    <property type="project" value="UniProtKB-KW"/>
</dbReference>
<dbReference type="PROSITE" id="PS00059">
    <property type="entry name" value="ADH_ZINC"/>
    <property type="match status" value="1"/>
</dbReference>
<name>A0A238YQ36_9ACTN</name>
<dbReference type="OrthoDB" id="241504at2"/>
<evidence type="ECO:0000256" key="1">
    <source>
        <dbReference type="ARBA" id="ARBA00001947"/>
    </source>
</evidence>
<dbReference type="Gene3D" id="3.40.50.720">
    <property type="entry name" value="NAD(P)-binding Rossmann-like Domain"/>
    <property type="match status" value="1"/>
</dbReference>
<dbReference type="InterPro" id="IPR013154">
    <property type="entry name" value="ADH-like_N"/>
</dbReference>
<protein>
    <submittedName>
        <fullName evidence="8">Threonine dehydrogenase</fullName>
    </submittedName>
</protein>
<dbReference type="InterPro" id="IPR002328">
    <property type="entry name" value="ADH_Zn_CS"/>
</dbReference>
<organism evidence="8 9">
    <name type="scientific">Blastococcus mobilis</name>
    <dbReference type="NCBI Taxonomy" id="1938746"/>
    <lineage>
        <taxon>Bacteria</taxon>
        <taxon>Bacillati</taxon>
        <taxon>Actinomycetota</taxon>
        <taxon>Actinomycetes</taxon>
        <taxon>Geodermatophilales</taxon>
        <taxon>Geodermatophilaceae</taxon>
        <taxon>Blastococcus</taxon>
    </lineage>
</organism>
<keyword evidence="2 5" id="KW-0479">Metal-binding</keyword>
<dbReference type="EMBL" id="FZNO01000021">
    <property type="protein sequence ID" value="SNR73257.1"/>
    <property type="molecule type" value="Genomic_DNA"/>
</dbReference>
<evidence type="ECO:0000256" key="2">
    <source>
        <dbReference type="ARBA" id="ARBA00022723"/>
    </source>
</evidence>
<evidence type="ECO:0000259" key="6">
    <source>
        <dbReference type="Pfam" id="PF00107"/>
    </source>
</evidence>
<proteinExistence type="inferred from homology"/>
<evidence type="ECO:0000313" key="9">
    <source>
        <dbReference type="Proteomes" id="UP000198403"/>
    </source>
</evidence>
<dbReference type="Pfam" id="PF00107">
    <property type="entry name" value="ADH_zinc_N"/>
    <property type="match status" value="1"/>
</dbReference>
<dbReference type="InterPro" id="IPR013149">
    <property type="entry name" value="ADH-like_C"/>
</dbReference>
<dbReference type="InterPro" id="IPR036291">
    <property type="entry name" value="NAD(P)-bd_dom_sf"/>
</dbReference>
<gene>
    <name evidence="8" type="ORF">SAMN06272737_121107</name>
</gene>
<dbReference type="CDD" id="cd08283">
    <property type="entry name" value="FDH_like_1"/>
    <property type="match status" value="1"/>
</dbReference>
<dbReference type="Gene3D" id="3.90.180.10">
    <property type="entry name" value="Medium-chain alcohol dehydrogenases, catalytic domain"/>
    <property type="match status" value="1"/>
</dbReference>
<dbReference type="Proteomes" id="UP000198403">
    <property type="component" value="Unassembled WGS sequence"/>
</dbReference>
<evidence type="ECO:0000256" key="4">
    <source>
        <dbReference type="ARBA" id="ARBA00023002"/>
    </source>
</evidence>
<evidence type="ECO:0000313" key="8">
    <source>
        <dbReference type="EMBL" id="SNR73257.1"/>
    </source>
</evidence>
<accession>A0A238YQ36</accession>
<evidence type="ECO:0000259" key="7">
    <source>
        <dbReference type="Pfam" id="PF08240"/>
    </source>
</evidence>
<keyword evidence="9" id="KW-1185">Reference proteome</keyword>
<keyword evidence="4" id="KW-0560">Oxidoreductase</keyword>